<dbReference type="EMBL" id="JAGSOV010000011">
    <property type="protein sequence ID" value="MCO1654659.1"/>
    <property type="molecule type" value="Genomic_DNA"/>
</dbReference>
<evidence type="ECO:0000256" key="9">
    <source>
        <dbReference type="SAM" id="Phobius"/>
    </source>
</evidence>
<evidence type="ECO:0000256" key="1">
    <source>
        <dbReference type="ARBA" id="ARBA00004651"/>
    </source>
</evidence>
<keyword evidence="8 9" id="KW-0472">Membrane</keyword>
<keyword evidence="7" id="KW-0406">Ion transport</keyword>
<evidence type="ECO:0000256" key="4">
    <source>
        <dbReference type="ARBA" id="ARBA00022475"/>
    </source>
</evidence>
<keyword evidence="12" id="KW-1185">Reference proteome</keyword>
<name>A0ABT0ZVG3_9PSEU</name>
<feature type="transmembrane region" description="Helical" evidence="9">
    <location>
        <begin position="98"/>
        <end position="121"/>
    </location>
</feature>
<feature type="transmembrane region" description="Helical" evidence="9">
    <location>
        <begin position="384"/>
        <end position="405"/>
    </location>
</feature>
<keyword evidence="6 9" id="KW-1133">Transmembrane helix</keyword>
<keyword evidence="2" id="KW-0813">Transport</keyword>
<evidence type="ECO:0000313" key="11">
    <source>
        <dbReference type="EMBL" id="MCO1654659.1"/>
    </source>
</evidence>
<evidence type="ECO:0000256" key="3">
    <source>
        <dbReference type="ARBA" id="ARBA00022449"/>
    </source>
</evidence>
<feature type="transmembrane region" description="Helical" evidence="9">
    <location>
        <begin position="298"/>
        <end position="316"/>
    </location>
</feature>
<evidence type="ECO:0000313" key="12">
    <source>
        <dbReference type="Proteomes" id="UP001165283"/>
    </source>
</evidence>
<evidence type="ECO:0000259" key="10">
    <source>
        <dbReference type="Pfam" id="PF00999"/>
    </source>
</evidence>
<organism evidence="11 12">
    <name type="scientific">Pseudonocardia humida</name>
    <dbReference type="NCBI Taxonomy" id="2800819"/>
    <lineage>
        <taxon>Bacteria</taxon>
        <taxon>Bacillati</taxon>
        <taxon>Actinomycetota</taxon>
        <taxon>Actinomycetes</taxon>
        <taxon>Pseudonocardiales</taxon>
        <taxon>Pseudonocardiaceae</taxon>
        <taxon>Pseudonocardia</taxon>
    </lineage>
</organism>
<accession>A0ABT0ZVG3</accession>
<dbReference type="Proteomes" id="UP001165283">
    <property type="component" value="Unassembled WGS sequence"/>
</dbReference>
<feature type="transmembrane region" description="Helical" evidence="9">
    <location>
        <begin position="322"/>
        <end position="343"/>
    </location>
</feature>
<feature type="transmembrane region" description="Helical" evidence="9">
    <location>
        <begin position="205"/>
        <end position="228"/>
    </location>
</feature>
<dbReference type="PANTHER" id="PTHR32507">
    <property type="entry name" value="NA(+)/H(+) ANTIPORTER 1"/>
    <property type="match status" value="1"/>
</dbReference>
<feature type="transmembrane region" description="Helical" evidence="9">
    <location>
        <begin position="12"/>
        <end position="30"/>
    </location>
</feature>
<evidence type="ECO:0000256" key="5">
    <source>
        <dbReference type="ARBA" id="ARBA00022692"/>
    </source>
</evidence>
<feature type="domain" description="Cation/H+ exchanger transmembrane" evidence="10">
    <location>
        <begin position="20"/>
        <end position="409"/>
    </location>
</feature>
<feature type="transmembrane region" description="Helical" evidence="9">
    <location>
        <begin position="37"/>
        <end position="55"/>
    </location>
</feature>
<comment type="subcellular location">
    <subcellularLocation>
        <location evidence="1">Cell membrane</location>
        <topology evidence="1">Multi-pass membrane protein</topology>
    </subcellularLocation>
</comment>
<protein>
    <submittedName>
        <fullName evidence="11">Cation:proton antiporter</fullName>
    </submittedName>
</protein>
<dbReference type="Gene3D" id="1.20.1530.20">
    <property type="match status" value="1"/>
</dbReference>
<comment type="caution">
    <text evidence="11">The sequence shown here is derived from an EMBL/GenBank/DDBJ whole genome shotgun (WGS) entry which is preliminary data.</text>
</comment>
<keyword evidence="4" id="KW-1003">Cell membrane</keyword>
<dbReference type="InterPro" id="IPR006153">
    <property type="entry name" value="Cation/H_exchanger_TM"/>
</dbReference>
<keyword evidence="3" id="KW-0050">Antiport</keyword>
<sequence>MERKRVDLLDLTYALVGVGALLAGLLPRLLADRPMSMPIVFLGLGMALFSVIGDLPDPDPIQYPEVAERLTEIGVIVALMGAGLKLDRRLGWRSWSSTWRLLAVAMPLTIAATALLGWWWIGLAPAAAMLLGSALAPTDPVLASDVQVGEPGGQEDGEDEVRFALTSEAGLNDALAFPFVYAAIHMAVAGADPAGWLGEWVLTDVLVKLGVGVLGGVLVGRLLGALFFRARSEKLHLASHAEGFVALAATFLAYGLTEVAGGYGFLAVFLCARSIRASERDHDYHQVLHDFVEQIERLLTVLLLVLFGGAVVRGLLGPLTWQMVLLGLAVVLVVRPLSAWLSLRGGPGSRAERTTIAAFGIRGVGSFYYLAYATAEAGFDGVELVWATAGLVVVVSVLLHGVAATPIMKRLDRVRNTEPAAGIEGTGPTAQDPP</sequence>
<reference evidence="11" key="1">
    <citation type="submission" date="2021-04" db="EMBL/GenBank/DDBJ databases">
        <title>Pseudonocardia sp. nov., isolated from sandy soil of mangrove forest.</title>
        <authorList>
            <person name="Zan Z."/>
            <person name="Huang R."/>
            <person name="Liu W."/>
        </authorList>
    </citation>
    <scope>NUCLEOTIDE SEQUENCE</scope>
    <source>
        <strain evidence="11">S2-4</strain>
    </source>
</reference>
<proteinExistence type="predicted"/>
<dbReference type="InterPro" id="IPR038770">
    <property type="entry name" value="Na+/solute_symporter_sf"/>
</dbReference>
<evidence type="ECO:0000256" key="2">
    <source>
        <dbReference type="ARBA" id="ARBA00022448"/>
    </source>
</evidence>
<keyword evidence="5 9" id="KW-0812">Transmembrane</keyword>
<feature type="transmembrane region" description="Helical" evidence="9">
    <location>
        <begin position="355"/>
        <end position="372"/>
    </location>
</feature>
<dbReference type="PANTHER" id="PTHR32507:SF8">
    <property type="entry name" value="CNH1P"/>
    <property type="match status" value="1"/>
</dbReference>
<dbReference type="Pfam" id="PF00999">
    <property type="entry name" value="Na_H_Exchanger"/>
    <property type="match status" value="1"/>
</dbReference>
<evidence type="ECO:0000256" key="8">
    <source>
        <dbReference type="ARBA" id="ARBA00023136"/>
    </source>
</evidence>
<gene>
    <name evidence="11" type="ORF">KDL28_06280</name>
</gene>
<evidence type="ECO:0000256" key="7">
    <source>
        <dbReference type="ARBA" id="ARBA00023065"/>
    </source>
</evidence>
<evidence type="ECO:0000256" key="6">
    <source>
        <dbReference type="ARBA" id="ARBA00022989"/>
    </source>
</evidence>